<dbReference type="AlphaFoldDB" id="A0A518FUN4"/>
<protein>
    <submittedName>
        <fullName evidence="1">Uncharacterized protein</fullName>
    </submittedName>
</protein>
<evidence type="ECO:0000313" key="2">
    <source>
        <dbReference type="Proteomes" id="UP000320839"/>
    </source>
</evidence>
<evidence type="ECO:0000313" key="1">
    <source>
        <dbReference type="EMBL" id="QDV20054.1"/>
    </source>
</evidence>
<accession>A0A518ABP9</accession>
<dbReference type="Proteomes" id="UP000320839">
    <property type="component" value="Chromosome"/>
</dbReference>
<sequence length="119" mass="13207">MAGFRLPVLRTGSEVFSNPPRKKWATMQHLVISPPPDAARTTSHTCTSLIKPQSAGQPDNSQDLSISVLEWLNAELRKEVEKQEIVAFQPSEKMIDRLQSMLTSKATGITIMVVGLFIM</sequence>
<reference evidence="1 2" key="1">
    <citation type="submission" date="2019-02" db="EMBL/GenBank/DDBJ databases">
        <title>Deep-cultivation of Planctomycetes and their phenomic and genomic characterization uncovers novel biology.</title>
        <authorList>
            <person name="Wiegand S."/>
            <person name="Jogler M."/>
            <person name="Boedeker C."/>
            <person name="Pinto D."/>
            <person name="Vollmers J."/>
            <person name="Rivas-Marin E."/>
            <person name="Kohn T."/>
            <person name="Peeters S.H."/>
            <person name="Heuer A."/>
            <person name="Rast P."/>
            <person name="Oberbeckmann S."/>
            <person name="Bunk B."/>
            <person name="Jeske O."/>
            <person name="Meyerdierks A."/>
            <person name="Storesund J.E."/>
            <person name="Kallscheuer N."/>
            <person name="Luecker S."/>
            <person name="Lage O.M."/>
            <person name="Pohl T."/>
            <person name="Merkel B.J."/>
            <person name="Hornburger P."/>
            <person name="Mueller R.-W."/>
            <person name="Bruemmer F."/>
            <person name="Labrenz M."/>
            <person name="Spormann A.M."/>
            <person name="Op den Camp H."/>
            <person name="Overmann J."/>
            <person name="Amann R."/>
            <person name="Jetten M.S.M."/>
            <person name="Mascher T."/>
            <person name="Medema M.H."/>
            <person name="Devos D.P."/>
            <person name="Kaster A.-K."/>
            <person name="Ovreas L."/>
            <person name="Rohde M."/>
            <person name="Galperin M.Y."/>
            <person name="Jogler C."/>
        </authorList>
    </citation>
    <scope>NUCLEOTIDE SEQUENCE [LARGE SCALE GENOMIC DNA]</scope>
    <source>
        <strain evidence="1 2">Pan153</strain>
    </source>
</reference>
<proteinExistence type="predicted"/>
<name>A0A518FUN4_9PLAN</name>
<accession>A0A518FUN4</accession>
<organism evidence="1 2">
    <name type="scientific">Gimesia panareensis</name>
    <dbReference type="NCBI Taxonomy" id="2527978"/>
    <lineage>
        <taxon>Bacteria</taxon>
        <taxon>Pseudomonadati</taxon>
        <taxon>Planctomycetota</taxon>
        <taxon>Planctomycetia</taxon>
        <taxon>Planctomycetales</taxon>
        <taxon>Planctomycetaceae</taxon>
        <taxon>Gimesia</taxon>
    </lineage>
</organism>
<gene>
    <name evidence="1" type="ORF">Pan153_47240</name>
</gene>
<dbReference type="EMBL" id="CP036317">
    <property type="protein sequence ID" value="QDV20054.1"/>
    <property type="molecule type" value="Genomic_DNA"/>
</dbReference>